<feature type="domain" description="Rod shape-determining protein MreC beta-barrel core" evidence="8">
    <location>
        <begin position="126"/>
        <end position="272"/>
    </location>
</feature>
<dbReference type="PIRSF" id="PIRSF038471">
    <property type="entry name" value="MreC"/>
    <property type="match status" value="1"/>
</dbReference>
<evidence type="ECO:0000256" key="5">
    <source>
        <dbReference type="PIRNR" id="PIRNR038471"/>
    </source>
</evidence>
<evidence type="ECO:0000256" key="2">
    <source>
        <dbReference type="ARBA" id="ARBA00013855"/>
    </source>
</evidence>
<reference evidence="9 10" key="1">
    <citation type="journal article" date="2016" name="Nat. Commun.">
        <title>Thousands of microbial genomes shed light on interconnected biogeochemical processes in an aquifer system.</title>
        <authorList>
            <person name="Anantharaman K."/>
            <person name="Brown C.T."/>
            <person name="Hug L.A."/>
            <person name="Sharon I."/>
            <person name="Castelle C.J."/>
            <person name="Probst A.J."/>
            <person name="Thomas B.C."/>
            <person name="Singh A."/>
            <person name="Wilkins M.J."/>
            <person name="Karaoz U."/>
            <person name="Brodie E.L."/>
            <person name="Williams K.H."/>
            <person name="Hubbard S.S."/>
            <person name="Banfield J.F."/>
        </authorList>
    </citation>
    <scope>NUCLEOTIDE SEQUENCE [LARGE SCALE GENOMIC DNA]</scope>
</reference>
<keyword evidence="7" id="KW-0812">Transmembrane</keyword>
<evidence type="ECO:0000256" key="6">
    <source>
        <dbReference type="SAM" id="Coils"/>
    </source>
</evidence>
<dbReference type="InterPro" id="IPR055342">
    <property type="entry name" value="MreC_beta-barrel_core"/>
</dbReference>
<keyword evidence="6" id="KW-0175">Coiled coil</keyword>
<evidence type="ECO:0000256" key="7">
    <source>
        <dbReference type="SAM" id="Phobius"/>
    </source>
</evidence>
<dbReference type="AlphaFoldDB" id="A0A1F5AAX0"/>
<evidence type="ECO:0000256" key="1">
    <source>
        <dbReference type="ARBA" id="ARBA00009369"/>
    </source>
</evidence>
<dbReference type="STRING" id="1797291.A2V47_00800"/>
<dbReference type="InterPro" id="IPR042175">
    <property type="entry name" value="Cell/Rod_MreC_2"/>
</dbReference>
<dbReference type="GO" id="GO:0005886">
    <property type="term" value="C:plasma membrane"/>
    <property type="evidence" value="ECO:0007669"/>
    <property type="project" value="TreeGrafter"/>
</dbReference>
<keyword evidence="7" id="KW-0472">Membrane</keyword>
<evidence type="ECO:0000256" key="3">
    <source>
        <dbReference type="ARBA" id="ARBA00022960"/>
    </source>
</evidence>
<dbReference type="InterPro" id="IPR007221">
    <property type="entry name" value="MreC"/>
</dbReference>
<organism evidence="9 10">
    <name type="scientific">Candidatus Sediminicultor quintus</name>
    <dbReference type="NCBI Taxonomy" id="1797291"/>
    <lineage>
        <taxon>Bacteria</taxon>
        <taxon>Pseudomonadati</taxon>
        <taxon>Atribacterota</taxon>
        <taxon>Candidatus Phoenicimicrobiia</taxon>
        <taxon>Candidatus Pheonicimicrobiales</taxon>
        <taxon>Candidatus Phoenicimicrobiaceae</taxon>
        <taxon>Candidatus Sediminicultor</taxon>
    </lineage>
</organism>
<dbReference type="PANTHER" id="PTHR34138:SF1">
    <property type="entry name" value="CELL SHAPE-DETERMINING PROTEIN MREC"/>
    <property type="match status" value="1"/>
</dbReference>
<dbReference type="PANTHER" id="PTHR34138">
    <property type="entry name" value="CELL SHAPE-DETERMINING PROTEIN MREC"/>
    <property type="match status" value="1"/>
</dbReference>
<evidence type="ECO:0000313" key="9">
    <source>
        <dbReference type="EMBL" id="OGD15713.1"/>
    </source>
</evidence>
<sequence length="275" mass="31160">MRNLKNFFSKNTTLIIFTLLIIITIFIMTIDYHGKTYLNWLESIGLKLFSPINRGVTLVADNTKNYLKAIAEFKRMEAENKELKEKIEITYQENTILKEKLIAYDRLKKLLELKESFVYEMIPSLVISREPGNWFNSIIIDKGIADGVEKNMAVATSRGLVGRVVSVDSRTAKILLILDQRSAVGGMIQRSRDIGVVKGSESNYCYIEYLSNDADVKINDVVITSGLGSIFPKGLIIGKIVGIKKESHDLFQKVIVRPEVDFTKLEEVFVVKISE</sequence>
<gene>
    <name evidence="9" type="ORF">A2V47_00800</name>
</gene>
<keyword evidence="7" id="KW-1133">Transmembrane helix</keyword>
<evidence type="ECO:0000259" key="8">
    <source>
        <dbReference type="Pfam" id="PF04085"/>
    </source>
</evidence>
<dbReference type="Pfam" id="PF04085">
    <property type="entry name" value="MreC"/>
    <property type="match status" value="1"/>
</dbReference>
<protein>
    <recommendedName>
        <fullName evidence="2 5">Cell shape-determining protein MreC</fullName>
    </recommendedName>
    <alternativeName>
        <fullName evidence="4 5">Cell shape protein MreC</fullName>
    </alternativeName>
</protein>
<comment type="caution">
    <text evidence="9">The sequence shown here is derived from an EMBL/GenBank/DDBJ whole genome shotgun (WGS) entry which is preliminary data.</text>
</comment>
<dbReference type="Proteomes" id="UP000177701">
    <property type="component" value="Unassembled WGS sequence"/>
</dbReference>
<dbReference type="EMBL" id="MEYH01000049">
    <property type="protein sequence ID" value="OGD15713.1"/>
    <property type="molecule type" value="Genomic_DNA"/>
</dbReference>
<proteinExistence type="inferred from homology"/>
<name>A0A1F5AAX0_9BACT</name>
<evidence type="ECO:0000313" key="10">
    <source>
        <dbReference type="Proteomes" id="UP000177701"/>
    </source>
</evidence>
<comment type="similarity">
    <text evidence="1 5">Belongs to the MreC family.</text>
</comment>
<dbReference type="GO" id="GO:0008360">
    <property type="term" value="P:regulation of cell shape"/>
    <property type="evidence" value="ECO:0007669"/>
    <property type="project" value="UniProtKB-KW"/>
</dbReference>
<dbReference type="Gene3D" id="2.40.10.350">
    <property type="entry name" value="Rod shape-determining protein MreC, domain 2"/>
    <property type="match status" value="1"/>
</dbReference>
<evidence type="ECO:0000256" key="4">
    <source>
        <dbReference type="ARBA" id="ARBA00032089"/>
    </source>
</evidence>
<feature type="transmembrane region" description="Helical" evidence="7">
    <location>
        <begin position="12"/>
        <end position="30"/>
    </location>
</feature>
<dbReference type="Gene3D" id="2.40.10.340">
    <property type="entry name" value="Rod shape-determining protein MreC, domain 1"/>
    <property type="match status" value="1"/>
</dbReference>
<accession>A0A1F5AAX0</accession>
<dbReference type="InterPro" id="IPR042177">
    <property type="entry name" value="Cell/Rod_1"/>
</dbReference>
<feature type="coiled-coil region" evidence="6">
    <location>
        <begin position="66"/>
        <end position="100"/>
    </location>
</feature>
<comment type="function">
    <text evidence="5">Involved in formation and maintenance of cell shape.</text>
</comment>
<keyword evidence="3 5" id="KW-0133">Cell shape</keyword>
<dbReference type="NCBIfam" id="TIGR00219">
    <property type="entry name" value="mreC"/>
    <property type="match status" value="1"/>
</dbReference>